<keyword evidence="3" id="KW-1185">Reference proteome</keyword>
<protein>
    <submittedName>
        <fullName evidence="4">39S ribosomal protein L28, mitochondrial</fullName>
    </submittedName>
</protein>
<dbReference type="EMBL" id="UYYG01001173">
    <property type="protein sequence ID" value="VDN58924.1"/>
    <property type="molecule type" value="Genomic_DNA"/>
</dbReference>
<evidence type="ECO:0000313" key="2">
    <source>
        <dbReference type="Proteomes" id="UP000038040"/>
    </source>
</evidence>
<evidence type="ECO:0000313" key="3">
    <source>
        <dbReference type="Proteomes" id="UP000274756"/>
    </source>
</evidence>
<dbReference type="OrthoDB" id="5819068at2759"/>
<dbReference type="Proteomes" id="UP000274756">
    <property type="component" value="Unassembled WGS sequence"/>
</dbReference>
<dbReference type="AlphaFoldDB" id="A0A158Q4K7"/>
<accession>A0A158Q4K7</accession>
<evidence type="ECO:0000313" key="1">
    <source>
        <dbReference type="EMBL" id="VDN58924.1"/>
    </source>
</evidence>
<gene>
    <name evidence="1" type="ORF">DME_LOCUS8897</name>
</gene>
<organism evidence="2 4">
    <name type="scientific">Dracunculus medinensis</name>
    <name type="common">Guinea worm</name>
    <dbReference type="NCBI Taxonomy" id="318479"/>
    <lineage>
        <taxon>Eukaryota</taxon>
        <taxon>Metazoa</taxon>
        <taxon>Ecdysozoa</taxon>
        <taxon>Nematoda</taxon>
        <taxon>Chromadorea</taxon>
        <taxon>Rhabditida</taxon>
        <taxon>Spirurina</taxon>
        <taxon>Dracunculoidea</taxon>
        <taxon>Dracunculidae</taxon>
        <taxon>Dracunculus</taxon>
    </lineage>
</organism>
<proteinExistence type="predicted"/>
<dbReference type="STRING" id="318479.A0A158Q4K7"/>
<reference evidence="1 3" key="2">
    <citation type="submission" date="2018-11" db="EMBL/GenBank/DDBJ databases">
        <authorList>
            <consortium name="Pathogen Informatics"/>
        </authorList>
    </citation>
    <scope>NUCLEOTIDE SEQUENCE [LARGE SCALE GENOMIC DNA]</scope>
</reference>
<dbReference type="Proteomes" id="UP000038040">
    <property type="component" value="Unplaced"/>
</dbReference>
<dbReference type="WBParaSite" id="DME_0000509801-mRNA-1">
    <property type="protein sequence ID" value="DME_0000509801-mRNA-1"/>
    <property type="gene ID" value="DME_0000509801"/>
</dbReference>
<name>A0A158Q4K7_DRAME</name>
<sequence>MNYRKKGTASFWRSVGNEFAKNARKSGRYVEAYRANFDTLFPSKTKKKRTSFPTKLLFGNKSLISDAVNPFKLKKPSKYDEEFGRVSNAPVIIGTLSTVNQQLSMIDSLTTDLMLHLCRLNSDTVFKYGSVQLITFLTAGNYAMLLSSIEPSLKFLARAFRHRSWFINKIFNIRPIVNMKRIHRNAFQPHFPLQKTIAHEKKLADLNISNGFLYGITIQPKEAISIGAMNLLSYDSYDNCEEFDDVADVLMKYAFWTKITGKLTINCKLLSKLREWFPHRETDFASFISDETKLSQLSMQTLDEMFVVIYKFLAEEECTIRKEIEEFTSKFKPVPADKKFAD</sequence>
<evidence type="ECO:0000313" key="4">
    <source>
        <dbReference type="WBParaSite" id="DME_0000509801-mRNA-1"/>
    </source>
</evidence>
<reference evidence="4" key="1">
    <citation type="submission" date="2016-04" db="UniProtKB">
        <authorList>
            <consortium name="WormBaseParasite"/>
        </authorList>
    </citation>
    <scope>IDENTIFICATION</scope>
</reference>